<organism evidence="1 2">
    <name type="scientific">Cyanobium gracile UHCC 0139</name>
    <dbReference type="NCBI Taxonomy" id="3110308"/>
    <lineage>
        <taxon>Bacteria</taxon>
        <taxon>Bacillati</taxon>
        <taxon>Cyanobacteriota</taxon>
        <taxon>Cyanophyceae</taxon>
        <taxon>Synechococcales</taxon>
        <taxon>Prochlorococcaceae</taxon>
        <taxon>Cyanobium</taxon>
    </lineage>
</organism>
<protein>
    <submittedName>
        <fullName evidence="1">Uncharacterized protein</fullName>
    </submittedName>
</protein>
<sequence length="74" mass="8323">MAELAAAESMEELLVTMIWQVIDKVRGEAIMRGPSGVEIQVVENHARPCDVRQGNIVDWSFVRRVKITSIQVKS</sequence>
<keyword evidence="2" id="KW-1185">Reference proteome</keyword>
<evidence type="ECO:0000313" key="2">
    <source>
        <dbReference type="Proteomes" id="UP001304461"/>
    </source>
</evidence>
<proteinExistence type="predicted"/>
<dbReference type="Proteomes" id="UP001304461">
    <property type="component" value="Unassembled WGS sequence"/>
</dbReference>
<dbReference type="RefSeq" id="WP_323305786.1">
    <property type="nucleotide sequence ID" value="NZ_JAYGHX010000006.1"/>
</dbReference>
<accession>A0ABU5RVI1</accession>
<dbReference type="EMBL" id="JAYGHX010000006">
    <property type="protein sequence ID" value="MEA5391799.1"/>
    <property type="molecule type" value="Genomic_DNA"/>
</dbReference>
<gene>
    <name evidence="1" type="ORF">VB738_11085</name>
</gene>
<evidence type="ECO:0000313" key="1">
    <source>
        <dbReference type="EMBL" id="MEA5391799.1"/>
    </source>
</evidence>
<comment type="caution">
    <text evidence="1">The sequence shown here is derived from an EMBL/GenBank/DDBJ whole genome shotgun (WGS) entry which is preliminary data.</text>
</comment>
<name>A0ABU5RVI1_9CYAN</name>
<reference evidence="1 2" key="1">
    <citation type="submission" date="2023-12" db="EMBL/GenBank/DDBJ databases">
        <title>Baltic Sea Cyanobacteria.</title>
        <authorList>
            <person name="Delbaje E."/>
            <person name="Fewer D.P."/>
            <person name="Shishido T.K."/>
        </authorList>
    </citation>
    <scope>NUCLEOTIDE SEQUENCE [LARGE SCALE GENOMIC DNA]</scope>
    <source>
        <strain evidence="1 2">UHCC 0139</strain>
    </source>
</reference>